<feature type="non-terminal residue" evidence="2">
    <location>
        <position position="372"/>
    </location>
</feature>
<evidence type="ECO:0000313" key="2">
    <source>
        <dbReference type="EMBL" id="PIP23559.1"/>
    </source>
</evidence>
<accession>A0A2G9YWJ6</accession>
<dbReference type="Proteomes" id="UP000230273">
    <property type="component" value="Unassembled WGS sequence"/>
</dbReference>
<evidence type="ECO:0000313" key="3">
    <source>
        <dbReference type="Proteomes" id="UP000230273"/>
    </source>
</evidence>
<name>A0A2G9YWJ6_9BACT</name>
<dbReference type="AlphaFoldDB" id="A0A2G9YWJ6"/>
<keyword evidence="1" id="KW-1133">Transmembrane helix</keyword>
<reference evidence="2 3" key="1">
    <citation type="submission" date="2017-09" db="EMBL/GenBank/DDBJ databases">
        <title>Depth-based differentiation of microbial function through sediment-hosted aquifers and enrichment of novel symbionts in the deep terrestrial subsurface.</title>
        <authorList>
            <person name="Probst A.J."/>
            <person name="Ladd B."/>
            <person name="Jarett J.K."/>
            <person name="Geller-Mcgrath D.E."/>
            <person name="Sieber C.M."/>
            <person name="Emerson J.B."/>
            <person name="Anantharaman K."/>
            <person name="Thomas B.C."/>
            <person name="Malmstrom R."/>
            <person name="Stieglmeier M."/>
            <person name="Klingl A."/>
            <person name="Woyke T."/>
            <person name="Ryan C.M."/>
            <person name="Banfield J.F."/>
        </authorList>
    </citation>
    <scope>NUCLEOTIDE SEQUENCE [LARGE SCALE GENOMIC DNA]</scope>
    <source>
        <strain evidence="2">CG23_combo_of_CG06-09_8_20_14_all_38_19</strain>
    </source>
</reference>
<sequence>MPFITQGKTNFKYIVIVVMIAVIAGGGILIYQYHSKINFNVSQTPTPTVGELSSMSFSQEDLSKLLNNLVKAGDLEIREEMSGSGDSLDCSTIKTYVGRIKGGKEYALDQLQFVDKGSSVNCRMQGFIETYFETYWIGDEIYNRQYKDKNFEKISSNSQIYKATNPKEYLRSLFSDQQTLVLNSVDDKGETLEIKANGGDKKFYGEILSVDFNFIIDKAEGKISGFTYTLADKDNNTTKASVVLASPAPSIILPAAGESSFLFSSLEDISNYSVVYYSVDSENFNLYTNETYPIIIAWGGAGTKNKDCYLSNPICQEKLKELKSYFNQLGPLIKNAEPVFCQPKELKTGKASEIYKNQLVIKISNTGRNPKE</sequence>
<proteinExistence type="predicted"/>
<keyword evidence="1" id="KW-0812">Transmembrane</keyword>
<organism evidence="2 3">
    <name type="scientific">Candidatus Nealsonbacteria bacterium CG23_combo_of_CG06-09_8_20_14_all_38_19</name>
    <dbReference type="NCBI Taxonomy" id="1974721"/>
    <lineage>
        <taxon>Bacteria</taxon>
        <taxon>Candidatus Nealsoniibacteriota</taxon>
    </lineage>
</organism>
<gene>
    <name evidence="2" type="ORF">COX36_02585</name>
</gene>
<feature type="transmembrane region" description="Helical" evidence="1">
    <location>
        <begin position="12"/>
        <end position="33"/>
    </location>
</feature>
<evidence type="ECO:0000256" key="1">
    <source>
        <dbReference type="SAM" id="Phobius"/>
    </source>
</evidence>
<protein>
    <submittedName>
        <fullName evidence="2">Uncharacterized protein</fullName>
    </submittedName>
</protein>
<comment type="caution">
    <text evidence="2">The sequence shown here is derived from an EMBL/GenBank/DDBJ whole genome shotgun (WGS) entry which is preliminary data.</text>
</comment>
<keyword evidence="1" id="KW-0472">Membrane</keyword>
<dbReference type="EMBL" id="PCRP01000043">
    <property type="protein sequence ID" value="PIP23559.1"/>
    <property type="molecule type" value="Genomic_DNA"/>
</dbReference>